<dbReference type="HOGENOM" id="CLU_000213_1_0_1"/>
<feature type="compositionally biased region" description="Polar residues" evidence="4">
    <location>
        <begin position="1351"/>
        <end position="1361"/>
    </location>
</feature>
<feature type="domain" description="BEACH-type PH" evidence="6">
    <location>
        <begin position="2839"/>
        <end position="2946"/>
    </location>
</feature>
<sequence length="3441" mass="388455">MKRHDVLDMFLWSYFTERGSVEHILILRDESTMCNQLSQEFMSDIVTVTANANNEDDASLLQSYLLDDRGWMLLHLIRDIGVRGLCNSRDFCNLLVSLLPWCCQFNQSEVLPKGLSEKELPLINQSFSNVIKLSKLKTLGCQKDGKNNQKSSEQPHHYPKHKRSTLDTFKMEDVGDDSDTAENDNKSKAKPARLRRKSSPFVRSLSSQKEDDGYSDDDVISSFEKVSKPDITYSAAELVKLILELISELSKLDLEEMASGKSLSSTILPHLLHLLNEQFSPLFVEELQKSDTAEGQTNDKMCMWSQQTKITVLKYLLRSIFLVSGIIATHQHGVKILSGHGTVRNLFSFLLQNLKLSDPKLKFDKSVFSVVEDIICGLILLFEIICQHLPFNPAYINEALGLLTVFDENRGFDYIRYLVEVIDSDIFSNRSKNLDSDNVIKYAGSFINTLKTLKVNYIHAVKCLKHRHRNCEYSSYFDHHHGILGASPTMKSIADSNEFKEELENSSKLDSLDFESSTKSAISEIFKRTLSESKSSPPSACAIAMWSEYLLDLLPVVKHKRTQVQVLAMLSNPGVCCCIQPKRVIDTVVPLLGELTPAMSNFCLETVTSLLLDNFQGLKHPKLTSNQSVCQHCFLPDNLSALSSLDIPKAFKLDSGFSSSEITEANRLKSLQRWRPLRQLTNYVLAGDNTLALIVSKALIVLAFKGNDIIKEELFFGIYQQVLQSVVTDIDSNPTDVSSDEASSASVPTSTMLYCVSALPYVLQVDKVMKSFLEKNGLARLHELIEDEQLRMPVLGVFEAIIMIDEQKFHSSKYEINEFESDYSGGYVMQNFIDVLARKTCNITSAFQRLHINQLEKSGSIEVNPDSESSEVDENSESNTSNKEVNLCEELKQYHSDMLKHLPLLLDMWQTCAKLCINSPTFRCFFRNSPGPNSIVIECLVLALELLVEIGNKESTCQKLCSNGEEEQVSKTTKKLKPASFSCHQSKLAFIEAVMIVCFSCQTINGSQKKGEEEKLWKRLLSSLLQCTELESTKLRTVIDMLLTTALPQIPSILEYSYPQIVNLLNLCEEDWDEEDELRLIKQQTSESDQDTMYTEHGYEADTEGATLDDLQSTWNGRPGLSIYSNNVLCFPAVFRLIIEMLKVKVEPSYKTCDILIPGLLRLLQVLKSSKIAVEAVCKEGLLEIILDGFKEKLVCKTGTHQEILVREVLLSLIQLLAQQQMSSQELMQFFHLFKSKDNNIDGLLSMFLGIVENSVLNPSHSLQFPVSSVGERRQSEDDINISTDPYYTNDGSKQPSIKMVTHGAVQCLLKDGLTWPPLQHGFSVSLWIHPESLLEKKPDHKSPDVKKSPAKTSSHVTPDQDTPPTPEIRPRTSSFNGQTPPNYTHIFSVGNPQKRFEMWLDVKTNSLVFRISTAYSEHGLLAESFVENFLSISKWQHVVVSYKESLDGSTQLGKLILIINGWMCREVHLDHPASAYRKDIQVQPSLYLGCLEKEDISKDLCRYRIGPVMVFKGSEYSREWWYYLYTQGVNCTSISKCDSTNTGTTFSAYLSKEVISDGNLLYDVLVGSMGIIDIDKARSCLLLSYLPKYHDTVCYFGTRSSSSQSSLQSGTAQDSLLYQQPTSQTCVLMGRVEVEVNDGFEKAAEQSGGIGSFLFLIAKIYENSDTDASGFDKIKTEKLQSKAVRQLFVVINRFPRLLTQFIEISGYVMLRRLLTSSKSIVGYDILKTLLDACTSESVFRPDASSINPVLRRGTEAIVKDIAVVDQLLLHWRIWETAADGVSELLFLALQLLVREDHPYRDFNIKQFQAGNVLFKIFSIYLERIQENLPSLSVIISKSVSLIVKAILGNPPDLHMLRSVTDFLLLVHPAANSFINYSSECLYFKTWWAHPSFTSTPLIKERKPLRIERKSSNSTDSEMIPNRVPSRGKRISDVSISSLGGDADLSKTDTESEISSDYPKVQKVGQYSGTPKSFESDDVFLMISKNSEESTEDQSKSTESLDNLDSLPSALQTGEVTYNEEQSEILERLLKDRNGSILDDSIFKFDDDNSTDFDDKNERGLSTLCANLLNYVSEILKDLPESSVNETYSKILNTGCLIVLAQNRSPYIKAAVINLLGAYLMRAPPMHQEAFLKKDGFHLLANQLHLTPVVSEHVEAAITIFLGRPFQFEQEVNLEEFKDLTTVQQSSVVLLLSLIEKTAEDMALCHNTLTFIIQLIQCIPIISSVLLDYGIVEVLSNVLSVLNRLDTGHTDIDGIEENQILYSDVQNIFCAIAVREFSWSSVVHYQQLEDIFNILHTLEKTEISSSKRLKGPDIVQGIQVAMLTNILEYCEGASEDISNQSVGWFSSTNTSSANQAGYGKTTLRCPAYIHHRPGYSFTEYSFNASLHLPQLSETSLLETSQARSLTPPTFSCNLTDNPYEDKTLSASGYVSGDSDSSIDYRKLSRWLSNDGSGKMSSSSKLTFFSGRRKKLVFTSISQTELLERFKKIFVLATDLIVFCDRSDVVKPEAERSVMFSFTSGRQVKSPEDQFLLLIFNFAFKALEMTLEKTVFGRRSKNVIMWGAKDVVRIQLGRLLTCLLSPKMEFDQRVYVMSYVMGEPKGREILKLLVSNPQVSTEVCYSLYDLLSTWHDWLTKSQREHGYLAVNVLRMFGCAIYSPEAKLSQEMDNALYEDKKSIDNQYEKEKKIWTQKRESGAARMLSRFDKLESQISDQAMTVTQNVTQLQNLQRKKLINHIKKSMTEGIQIKKAWQELVQNLTHERAVWYHEESYPISWQLDHTEGPGRMRKRVQRNHLGIQDKFLTPENKVTLEKEEHDPPLKFLFEDDHSSSDSAALIYRLYTNEKITHTCRCTAVSPATESKGDLLVGELCIFFVSDEAIGDANYTQVLLGNKDELSMTWPHVNIRELHKRWYQLQDVGLEIFLTNGKTCLLAFINPAERDQLYDFLLSLELPNLKDTENLEDVRKMWIDGLLSNYDYLIYLNKMAGRSFSDLMQYPVFPFILREYESDVLDLEDQAVYRDLSKPIAVQDKSREKRYGDNYEFLQQEYDKNLEIEHLIRVPPYHYGSHYSNSGTVLHYLVRLPPFTQMFLSYQGFDFGCRQNGQVVNDVLLPPWCKNNARLFVLINRQALESSYVSQRLHQWIDLVFGCKQQGELAKKSYNVFHPSITCCASVPDCQLLFIAGVNGTINVYDTTHNSAKASEIQVIGNSKSLYGHTKTVTSLYICNSFSIVVSGSEDTSCIIWDLNRLCYVRSITDHRSSIQAIAVSDTLGDIVSVSNTGLQSSIKAIAVSDTLGDIVSVSHTAIAVSDTLGDIVSVSHTGTESVLYLHSINGGVISHQVCEEGINCLAYSYATEGRSVNVIAGGLNSGVVRLWNSWDLTNIRDLRYEKTIATPIISITFSLDSQRLYVSAADCSVTMWEKQSSKSKKDTFIPLLGPQRLGRQ</sequence>
<feature type="region of interest" description="Disordered" evidence="4">
    <location>
        <begin position="1987"/>
        <end position="2018"/>
    </location>
</feature>
<dbReference type="Proteomes" id="UP000030746">
    <property type="component" value="Unassembled WGS sequence"/>
</dbReference>
<dbReference type="SUPFAM" id="SSF81837">
    <property type="entry name" value="BEACH domain"/>
    <property type="match status" value="1"/>
</dbReference>
<dbReference type="RefSeq" id="XP_009055736.1">
    <property type="nucleotide sequence ID" value="XM_009057488.1"/>
</dbReference>
<feature type="compositionally biased region" description="Basic residues" evidence="4">
    <location>
        <begin position="188"/>
        <end position="198"/>
    </location>
</feature>
<feature type="region of interest" description="Disordered" evidence="4">
    <location>
        <begin position="142"/>
        <end position="216"/>
    </location>
</feature>
<feature type="compositionally biased region" description="Polar residues" evidence="4">
    <location>
        <begin position="2009"/>
        <end position="2018"/>
    </location>
</feature>
<evidence type="ECO:0000313" key="7">
    <source>
        <dbReference type="EMBL" id="ESO93535.1"/>
    </source>
</evidence>
<feature type="region of interest" description="Disordered" evidence="4">
    <location>
        <begin position="861"/>
        <end position="882"/>
    </location>
</feature>
<dbReference type="Gene3D" id="1.10.1540.10">
    <property type="entry name" value="BEACH domain"/>
    <property type="match status" value="2"/>
</dbReference>
<feature type="region of interest" description="Disordered" evidence="4">
    <location>
        <begin position="1942"/>
        <end position="1961"/>
    </location>
</feature>
<feature type="domain" description="BEACH" evidence="5">
    <location>
        <begin position="2951"/>
        <end position="3219"/>
    </location>
</feature>
<dbReference type="InterPro" id="IPR036322">
    <property type="entry name" value="WD40_repeat_dom_sf"/>
</dbReference>
<evidence type="ECO:0008006" key="9">
    <source>
        <dbReference type="Google" id="ProtNLM"/>
    </source>
</evidence>
<dbReference type="InterPro" id="IPR036372">
    <property type="entry name" value="BEACH_dom_sf"/>
</dbReference>
<dbReference type="PROSITE" id="PS00678">
    <property type="entry name" value="WD_REPEATS_1"/>
    <property type="match status" value="1"/>
</dbReference>
<proteinExistence type="predicted"/>
<organism evidence="7 8">
    <name type="scientific">Lottia gigantea</name>
    <name type="common">Giant owl limpet</name>
    <dbReference type="NCBI Taxonomy" id="225164"/>
    <lineage>
        <taxon>Eukaryota</taxon>
        <taxon>Metazoa</taxon>
        <taxon>Spiralia</taxon>
        <taxon>Lophotrochozoa</taxon>
        <taxon>Mollusca</taxon>
        <taxon>Gastropoda</taxon>
        <taxon>Patellogastropoda</taxon>
        <taxon>Lottioidea</taxon>
        <taxon>Lottiidae</taxon>
        <taxon>Lottia</taxon>
    </lineage>
</organism>
<dbReference type="PROSITE" id="PS50197">
    <property type="entry name" value="BEACH"/>
    <property type="match status" value="1"/>
</dbReference>
<dbReference type="Pfam" id="PF14844">
    <property type="entry name" value="PH_BEACH"/>
    <property type="match status" value="1"/>
</dbReference>
<dbReference type="InterPro" id="IPR050865">
    <property type="entry name" value="BEACH_Domain"/>
</dbReference>
<evidence type="ECO:0000256" key="4">
    <source>
        <dbReference type="SAM" id="MobiDB-lite"/>
    </source>
</evidence>
<evidence type="ECO:0000259" key="6">
    <source>
        <dbReference type="PROSITE" id="PS51783"/>
    </source>
</evidence>
<keyword evidence="1 3" id="KW-0853">WD repeat</keyword>
<dbReference type="InterPro" id="IPR001680">
    <property type="entry name" value="WD40_rpt"/>
</dbReference>
<evidence type="ECO:0000313" key="8">
    <source>
        <dbReference type="Proteomes" id="UP000030746"/>
    </source>
</evidence>
<dbReference type="KEGG" id="lgi:LOTGIDRAFT_161637"/>
<dbReference type="Gene3D" id="2.30.29.30">
    <property type="entry name" value="Pleckstrin-homology domain (PH domain)/Phosphotyrosine-binding domain (PTB)"/>
    <property type="match status" value="1"/>
</dbReference>
<reference evidence="7 8" key="1">
    <citation type="journal article" date="2013" name="Nature">
        <title>Insights into bilaterian evolution from three spiralian genomes.</title>
        <authorList>
            <person name="Simakov O."/>
            <person name="Marletaz F."/>
            <person name="Cho S.J."/>
            <person name="Edsinger-Gonzales E."/>
            <person name="Havlak P."/>
            <person name="Hellsten U."/>
            <person name="Kuo D.H."/>
            <person name="Larsson T."/>
            <person name="Lv J."/>
            <person name="Arendt D."/>
            <person name="Savage R."/>
            <person name="Osoegawa K."/>
            <person name="de Jong P."/>
            <person name="Grimwood J."/>
            <person name="Chapman J.A."/>
            <person name="Shapiro H."/>
            <person name="Aerts A."/>
            <person name="Otillar R.P."/>
            <person name="Terry A.Y."/>
            <person name="Boore J.L."/>
            <person name="Grigoriev I.V."/>
            <person name="Lindberg D.R."/>
            <person name="Seaver E.C."/>
            <person name="Weisblat D.A."/>
            <person name="Putnam N.H."/>
            <person name="Rokhsar D.S."/>
        </authorList>
    </citation>
    <scope>NUCLEOTIDE SEQUENCE [LARGE SCALE GENOMIC DNA]</scope>
</reference>
<dbReference type="PROSITE" id="PS51783">
    <property type="entry name" value="PH_BEACH"/>
    <property type="match status" value="1"/>
</dbReference>
<dbReference type="InterPro" id="IPR015943">
    <property type="entry name" value="WD40/YVTN_repeat-like_dom_sf"/>
</dbReference>
<dbReference type="CDD" id="cd01201">
    <property type="entry name" value="PH_BEACH"/>
    <property type="match status" value="1"/>
</dbReference>
<dbReference type="Pfam" id="PF02138">
    <property type="entry name" value="Beach"/>
    <property type="match status" value="1"/>
</dbReference>
<evidence type="ECO:0000256" key="2">
    <source>
        <dbReference type="ARBA" id="ARBA00022737"/>
    </source>
</evidence>
<keyword evidence="2" id="KW-0677">Repeat</keyword>
<dbReference type="InterPro" id="IPR023362">
    <property type="entry name" value="PH-BEACH_dom"/>
</dbReference>
<dbReference type="PANTHER" id="PTHR13743">
    <property type="entry name" value="BEIGE/BEACH-RELATED"/>
    <property type="match status" value="1"/>
</dbReference>
<feature type="compositionally biased region" description="Basic and acidic residues" evidence="4">
    <location>
        <begin position="1338"/>
        <end position="1348"/>
    </location>
</feature>
<dbReference type="PANTHER" id="PTHR13743:SF86">
    <property type="entry name" value="LYSOSOMAL-TRAFFICKING REGULATOR"/>
    <property type="match status" value="1"/>
</dbReference>
<feature type="repeat" description="WD" evidence="3">
    <location>
        <begin position="3210"/>
        <end position="3251"/>
    </location>
</feature>
<feature type="compositionally biased region" description="Polar residues" evidence="4">
    <location>
        <begin position="1372"/>
        <end position="1383"/>
    </location>
</feature>
<dbReference type="EMBL" id="KB201891">
    <property type="protein sequence ID" value="ESO93535.1"/>
    <property type="molecule type" value="Genomic_DNA"/>
</dbReference>
<evidence type="ECO:0000259" key="5">
    <source>
        <dbReference type="PROSITE" id="PS50197"/>
    </source>
</evidence>
<dbReference type="PROSITE" id="PS50082">
    <property type="entry name" value="WD_REPEATS_2"/>
    <property type="match status" value="1"/>
</dbReference>
<feature type="region of interest" description="Disordered" evidence="4">
    <location>
        <begin position="1904"/>
        <end position="1928"/>
    </location>
</feature>
<dbReference type="OrthoDB" id="26681at2759"/>
<dbReference type="OMA" id="HGKISTW"/>
<dbReference type="Pfam" id="PF00400">
    <property type="entry name" value="WD40"/>
    <property type="match status" value="1"/>
</dbReference>
<dbReference type="InterPro" id="IPR011993">
    <property type="entry name" value="PH-like_dom_sf"/>
</dbReference>
<dbReference type="InterPro" id="IPR019775">
    <property type="entry name" value="WD40_repeat_CS"/>
</dbReference>
<dbReference type="CTD" id="20238742"/>
<dbReference type="SMART" id="SM00320">
    <property type="entry name" value="WD40"/>
    <property type="match status" value="4"/>
</dbReference>
<name>V4AEG9_LOTGI</name>
<dbReference type="SMART" id="SM01026">
    <property type="entry name" value="Beach"/>
    <property type="match status" value="1"/>
</dbReference>
<evidence type="ECO:0000256" key="1">
    <source>
        <dbReference type="ARBA" id="ARBA00022574"/>
    </source>
</evidence>
<protein>
    <recommendedName>
        <fullName evidence="9">BEACH-type PH domain-containing protein</fullName>
    </recommendedName>
</protein>
<dbReference type="InterPro" id="IPR000409">
    <property type="entry name" value="BEACH_dom"/>
</dbReference>
<gene>
    <name evidence="7" type="ORF">LOTGIDRAFT_161637</name>
</gene>
<keyword evidence="8" id="KW-1185">Reference proteome</keyword>
<dbReference type="PROSITE" id="PS50294">
    <property type="entry name" value="WD_REPEATS_REGION"/>
    <property type="match status" value="1"/>
</dbReference>
<dbReference type="SUPFAM" id="SSF50729">
    <property type="entry name" value="PH domain-like"/>
    <property type="match status" value="1"/>
</dbReference>
<dbReference type="CDD" id="cd06071">
    <property type="entry name" value="Beach"/>
    <property type="match status" value="1"/>
</dbReference>
<dbReference type="SUPFAM" id="SSF50978">
    <property type="entry name" value="WD40 repeat-like"/>
    <property type="match status" value="1"/>
</dbReference>
<dbReference type="GeneID" id="20238742"/>
<evidence type="ECO:0000256" key="3">
    <source>
        <dbReference type="PROSITE-ProRule" id="PRU00221"/>
    </source>
</evidence>
<accession>V4AEG9</accession>
<feature type="region of interest" description="Disordered" evidence="4">
    <location>
        <begin position="1338"/>
        <end position="1385"/>
    </location>
</feature>
<dbReference type="Gene3D" id="2.130.10.10">
    <property type="entry name" value="YVTN repeat-like/Quinoprotein amine dehydrogenase"/>
    <property type="match status" value="1"/>
</dbReference>